<dbReference type="InterPro" id="IPR000834">
    <property type="entry name" value="Peptidase_M14"/>
</dbReference>
<evidence type="ECO:0000256" key="6">
    <source>
        <dbReference type="ARBA" id="ARBA00023049"/>
    </source>
</evidence>
<reference evidence="10 11" key="1">
    <citation type="submission" date="2016-10" db="EMBL/GenBank/DDBJ databases">
        <authorList>
            <person name="de Groot N.N."/>
        </authorList>
    </citation>
    <scope>NUCLEOTIDE SEQUENCE [LARGE SCALE GENOMIC DNA]</scope>
    <source>
        <strain evidence="10 11">DSM 25186</strain>
    </source>
</reference>
<dbReference type="InterPro" id="IPR029062">
    <property type="entry name" value="Class_I_gatase-like"/>
</dbReference>
<keyword evidence="10" id="KW-0121">Carboxypeptidase</keyword>
<gene>
    <name evidence="10" type="ORF">SAMN05421823_109125</name>
</gene>
<dbReference type="Proteomes" id="UP000198510">
    <property type="component" value="Unassembled WGS sequence"/>
</dbReference>
<name>A0A1G9P9M1_9BACT</name>
<comment type="cofactor">
    <cofactor evidence="1">
        <name>Zn(2+)</name>
        <dbReference type="ChEBI" id="CHEBI:29105"/>
    </cofactor>
</comment>
<keyword evidence="11" id="KW-1185">Reference proteome</keyword>
<keyword evidence="6" id="KW-0482">Metalloprotease</keyword>
<evidence type="ECO:0000313" key="11">
    <source>
        <dbReference type="Proteomes" id="UP000198510"/>
    </source>
</evidence>
<feature type="chain" id="PRO_5011621156" evidence="8">
    <location>
        <begin position="22"/>
        <end position="839"/>
    </location>
</feature>
<dbReference type="GO" id="GO:0008270">
    <property type="term" value="F:zinc ion binding"/>
    <property type="evidence" value="ECO:0007669"/>
    <property type="project" value="InterPro"/>
</dbReference>
<evidence type="ECO:0000256" key="4">
    <source>
        <dbReference type="ARBA" id="ARBA00022801"/>
    </source>
</evidence>
<dbReference type="EMBL" id="FNFO01000009">
    <property type="protein sequence ID" value="SDL95450.1"/>
    <property type="molecule type" value="Genomic_DNA"/>
</dbReference>
<evidence type="ECO:0000256" key="7">
    <source>
        <dbReference type="PROSITE-ProRule" id="PRU01379"/>
    </source>
</evidence>
<dbReference type="RefSeq" id="WP_089685636.1">
    <property type="nucleotide sequence ID" value="NZ_FNFO01000009.1"/>
</dbReference>
<proteinExistence type="inferred from homology"/>
<evidence type="ECO:0000256" key="8">
    <source>
        <dbReference type="SAM" id="SignalP"/>
    </source>
</evidence>
<dbReference type="STRING" id="1075417.SAMN05421823_109125"/>
<accession>A0A1G9P9M1</accession>
<dbReference type="Gene3D" id="3.40.630.10">
    <property type="entry name" value="Zn peptidases"/>
    <property type="match status" value="1"/>
</dbReference>
<dbReference type="GO" id="GO:0005615">
    <property type="term" value="C:extracellular space"/>
    <property type="evidence" value="ECO:0007669"/>
    <property type="project" value="TreeGrafter"/>
</dbReference>
<feature type="signal peptide" evidence="8">
    <location>
        <begin position="1"/>
        <end position="21"/>
    </location>
</feature>
<protein>
    <submittedName>
        <fullName evidence="10">Zinc carboxypeptidase</fullName>
    </submittedName>
</protein>
<dbReference type="OrthoDB" id="9758209at2"/>
<keyword evidence="5" id="KW-0862">Zinc</keyword>
<dbReference type="AlphaFoldDB" id="A0A1G9P9M1"/>
<dbReference type="GO" id="GO:0006508">
    <property type="term" value="P:proteolysis"/>
    <property type="evidence" value="ECO:0007669"/>
    <property type="project" value="UniProtKB-KW"/>
</dbReference>
<dbReference type="SUPFAM" id="SSF53187">
    <property type="entry name" value="Zn-dependent exopeptidases"/>
    <property type="match status" value="1"/>
</dbReference>
<dbReference type="CDD" id="cd06238">
    <property type="entry name" value="M14-like"/>
    <property type="match status" value="1"/>
</dbReference>
<evidence type="ECO:0000256" key="1">
    <source>
        <dbReference type="ARBA" id="ARBA00001947"/>
    </source>
</evidence>
<dbReference type="PANTHER" id="PTHR11705:SF143">
    <property type="entry name" value="SLL0236 PROTEIN"/>
    <property type="match status" value="1"/>
</dbReference>
<comment type="similarity">
    <text evidence="2 7">Belongs to the peptidase M14 family.</text>
</comment>
<keyword evidence="4" id="KW-0378">Hydrolase</keyword>
<dbReference type="PANTHER" id="PTHR11705">
    <property type="entry name" value="PROTEASE FAMILY M14 CARBOXYPEPTIDASE A,B"/>
    <property type="match status" value="1"/>
</dbReference>
<evidence type="ECO:0000256" key="3">
    <source>
        <dbReference type="ARBA" id="ARBA00022670"/>
    </source>
</evidence>
<keyword evidence="3" id="KW-0645">Protease</keyword>
<comment type="caution">
    <text evidence="7">Lacks conserved residue(s) required for the propagation of feature annotation.</text>
</comment>
<evidence type="ECO:0000259" key="9">
    <source>
        <dbReference type="PROSITE" id="PS52035"/>
    </source>
</evidence>
<dbReference type="Gene3D" id="3.40.50.880">
    <property type="match status" value="1"/>
</dbReference>
<keyword evidence="8" id="KW-0732">Signal</keyword>
<evidence type="ECO:0000313" key="10">
    <source>
        <dbReference type="EMBL" id="SDL95450.1"/>
    </source>
</evidence>
<dbReference type="Pfam" id="PF00246">
    <property type="entry name" value="Peptidase_M14"/>
    <property type="match status" value="1"/>
</dbReference>
<evidence type="ECO:0000256" key="2">
    <source>
        <dbReference type="ARBA" id="ARBA00005988"/>
    </source>
</evidence>
<dbReference type="CDD" id="cd03143">
    <property type="entry name" value="A4_beta-galactosidase_middle_domain"/>
    <property type="match status" value="1"/>
</dbReference>
<feature type="domain" description="Peptidase M14" evidence="9">
    <location>
        <begin position="34"/>
        <end position="365"/>
    </location>
</feature>
<dbReference type="SMART" id="SM00631">
    <property type="entry name" value="Zn_pept"/>
    <property type="match status" value="1"/>
</dbReference>
<dbReference type="SUPFAM" id="SSF52317">
    <property type="entry name" value="Class I glutamine amidotransferase-like"/>
    <property type="match status" value="1"/>
</dbReference>
<dbReference type="GO" id="GO:0004181">
    <property type="term" value="F:metallocarboxypeptidase activity"/>
    <property type="evidence" value="ECO:0007669"/>
    <property type="project" value="InterPro"/>
</dbReference>
<organism evidence="10 11">
    <name type="scientific">Catalinimonas alkaloidigena</name>
    <dbReference type="NCBI Taxonomy" id="1075417"/>
    <lineage>
        <taxon>Bacteria</taxon>
        <taxon>Pseudomonadati</taxon>
        <taxon>Bacteroidota</taxon>
        <taxon>Cytophagia</taxon>
        <taxon>Cytophagales</taxon>
        <taxon>Catalimonadaceae</taxon>
        <taxon>Catalinimonas</taxon>
    </lineage>
</organism>
<evidence type="ECO:0000256" key="5">
    <source>
        <dbReference type="ARBA" id="ARBA00022833"/>
    </source>
</evidence>
<sequence>MKRFYALLFGLLLFQSGYAQQSPQEFLGYPLGSHFTPHHRVVAYVQHVAAQSPYVQVQQFGETYEGRPLLALTVTSPANQQRLEALRTAHLQRAGLLEGTPGLADNVAIVWLSYGVHGNESVSTEASMLTLYELISNPEKRQWLDNTVVIMDPCLNPDGRERYVHWYQQTVGYPNNPHPDAWEHQEPWPRGRTNHYYFDLNRDWAWQIQQESQARHKLYQQWLPHVHADFHEMGPSASYFFAPSAEPFHKDVTPWQREFQQTIGRNHAKYFDQAGWLYFTREVYDLFYPSYGDTWPTLNGAIGMTYEQGGSGRAGLALIVADGDTLTLDERLAHHYTTGLSTVEIASQHADRLTSEFDRFFSESTRNPRGTFRTYAISAGQHPDAVKHLTTYLDQLGIQYGYAGRAASSRRGYNYMTGQTGAVQVQPGDVLVSAYQPRSTMVKTLFEPTTVLSDSLTYDITAWALPYSFGVQAYALPERLTPQAAQPTPTTSPAAPSVEGTPYAYLIPWTGLNDARLLAHLLNQGVRFRYASEPFALGGTTYGAGTLIALRDDNGAVRAQFDTLVPNAGTRLDVAVVPITTGWVDQGRDLGSSFVQRLEAPRVGVLAGPEVSSLNFGETWHFFERQLGYPVTVLPTESFGRVDLADYDVLILPEGDYGDLLSEARRTELTDWLRAGGRLIATGRATQAFVGQKGYGLAWQPSDSATRSEAKQLNSRLKTYGQRDRKEASAAIPGAIFKTSLDTTHPLAFGYAPEYYTLKQDTLAYTYLTKGWNVGVIKSEALVSGFVGRKAQPKTSQALVFGVQPMGRGSVVYLVDNPLFRGFWHSGKLLYCNAVFLRE</sequence>
<dbReference type="PROSITE" id="PS52035">
    <property type="entry name" value="PEPTIDASE_M14"/>
    <property type="match status" value="1"/>
</dbReference>